<proteinExistence type="predicted"/>
<dbReference type="EMBL" id="QGKM01000027">
    <property type="protein sequence ID" value="PWQ97249.1"/>
    <property type="molecule type" value="Genomic_DNA"/>
</dbReference>
<evidence type="ECO:0000313" key="2">
    <source>
        <dbReference type="Proteomes" id="UP000245539"/>
    </source>
</evidence>
<name>A0A317CFW7_9GAMM</name>
<reference evidence="1 2" key="1">
    <citation type="submission" date="2018-05" db="EMBL/GenBank/DDBJ databases">
        <title>Leucothrix arctica sp. nov., isolated from Arctic seawater.</title>
        <authorList>
            <person name="Choi A."/>
            <person name="Baek K."/>
        </authorList>
    </citation>
    <scope>NUCLEOTIDE SEQUENCE [LARGE SCALE GENOMIC DNA]</scope>
    <source>
        <strain evidence="1 2">JCM 18388</strain>
    </source>
</reference>
<comment type="caution">
    <text evidence="1">The sequence shown here is derived from an EMBL/GenBank/DDBJ whole genome shotgun (WGS) entry which is preliminary data.</text>
</comment>
<dbReference type="AlphaFoldDB" id="A0A317CFW7"/>
<sequence length="62" mass="7171">MNSIFRFSDEPLVNVFAKIGGFEEICLIWKAAIQFGKKISKLDATFDLSFRDNKNTKQVDRE</sequence>
<keyword evidence="2" id="KW-1185">Reference proteome</keyword>
<evidence type="ECO:0000313" key="1">
    <source>
        <dbReference type="EMBL" id="PWQ97249.1"/>
    </source>
</evidence>
<dbReference type="Proteomes" id="UP000245539">
    <property type="component" value="Unassembled WGS sequence"/>
</dbReference>
<protein>
    <submittedName>
        <fullName evidence="1">Uncharacterized protein</fullName>
    </submittedName>
</protein>
<gene>
    <name evidence="1" type="ORF">DKW60_10995</name>
</gene>
<organism evidence="1 2">
    <name type="scientific">Leucothrix pacifica</name>
    <dbReference type="NCBI Taxonomy" id="1247513"/>
    <lineage>
        <taxon>Bacteria</taxon>
        <taxon>Pseudomonadati</taxon>
        <taxon>Pseudomonadota</taxon>
        <taxon>Gammaproteobacteria</taxon>
        <taxon>Thiotrichales</taxon>
        <taxon>Thiotrichaceae</taxon>
        <taxon>Leucothrix</taxon>
    </lineage>
</organism>
<accession>A0A317CFW7</accession>